<dbReference type="GO" id="GO:0016787">
    <property type="term" value="F:hydrolase activity"/>
    <property type="evidence" value="ECO:0007669"/>
    <property type="project" value="UniProtKB-KW"/>
</dbReference>
<dbReference type="AlphaFoldDB" id="A0A7Z6MX57"/>
<dbReference type="Proteomes" id="UP000255541">
    <property type="component" value="Unassembled WGS sequence"/>
</dbReference>
<reference evidence="3 4" key="1">
    <citation type="submission" date="2018-07" db="EMBL/GenBank/DDBJ databases">
        <title>Draft Genome Sequence of Pseudomonas fluorescens AHK-1 associated with canker disease of kiwifruit.</title>
        <authorList>
            <person name="Wu Z."/>
        </authorList>
    </citation>
    <scope>NUCLEOTIDE SEQUENCE [LARGE SCALE GENOMIC DNA]</scope>
    <source>
        <strain evidence="3 4">AHK-1</strain>
    </source>
</reference>
<gene>
    <name evidence="3" type="ORF">DL347_14465</name>
</gene>
<protein>
    <submittedName>
        <fullName evidence="3">Alpha/beta fold hydrolase</fullName>
    </submittedName>
</protein>
<name>A0A7Z6MX57_PSEFL</name>
<evidence type="ECO:0000313" key="4">
    <source>
        <dbReference type="Proteomes" id="UP000255541"/>
    </source>
</evidence>
<dbReference type="Gene3D" id="3.40.50.1820">
    <property type="entry name" value="alpha/beta hydrolase"/>
    <property type="match status" value="1"/>
</dbReference>
<accession>A0A7Z6MX57</accession>
<keyword evidence="1" id="KW-0732">Signal</keyword>
<evidence type="ECO:0000256" key="1">
    <source>
        <dbReference type="SAM" id="SignalP"/>
    </source>
</evidence>
<sequence length="249" mass="27416">MTAANSLACACLWLLASLGHAEPLIKPTAIDWLLDCPLPHVEGLDPEVLSRTQCGIVTVPRNYAAPRQGSIRLYLTRVGAREPLNRAGLVFAQAGNASRSNTGGTFAIQLASRWGDYSTQAYRRLLNYYDVIELSHRDLKHDKSVEHAARDMEFVRAQLGDAQLLYLGNADATRLGNHYGALYPERVARMVLVNAPYGEKAAPLVEQLRLKEPAQTAASGCINRWVGDFLAYGRQPPPSTRCLDSGNWE</sequence>
<evidence type="ECO:0000313" key="3">
    <source>
        <dbReference type="EMBL" id="RDS90607.1"/>
    </source>
</evidence>
<dbReference type="RefSeq" id="WP_115487044.1">
    <property type="nucleotide sequence ID" value="NZ_QRBA01000007.1"/>
</dbReference>
<dbReference type="InterPro" id="IPR029058">
    <property type="entry name" value="AB_hydrolase_fold"/>
</dbReference>
<feature type="chain" id="PRO_5031225307" evidence="1">
    <location>
        <begin position="22"/>
        <end position="249"/>
    </location>
</feature>
<dbReference type="InterPro" id="IPR000073">
    <property type="entry name" value="AB_hydrolase_1"/>
</dbReference>
<feature type="signal peptide" evidence="1">
    <location>
        <begin position="1"/>
        <end position="21"/>
    </location>
</feature>
<organism evidence="3 4">
    <name type="scientific">Pseudomonas fluorescens</name>
    <dbReference type="NCBI Taxonomy" id="294"/>
    <lineage>
        <taxon>Bacteria</taxon>
        <taxon>Pseudomonadati</taxon>
        <taxon>Pseudomonadota</taxon>
        <taxon>Gammaproteobacteria</taxon>
        <taxon>Pseudomonadales</taxon>
        <taxon>Pseudomonadaceae</taxon>
        <taxon>Pseudomonas</taxon>
    </lineage>
</organism>
<dbReference type="Pfam" id="PF00561">
    <property type="entry name" value="Abhydrolase_1"/>
    <property type="match status" value="1"/>
</dbReference>
<keyword evidence="3" id="KW-0378">Hydrolase</keyword>
<evidence type="ECO:0000259" key="2">
    <source>
        <dbReference type="Pfam" id="PF00561"/>
    </source>
</evidence>
<proteinExistence type="predicted"/>
<dbReference type="EMBL" id="QRBA01000007">
    <property type="protein sequence ID" value="RDS90607.1"/>
    <property type="molecule type" value="Genomic_DNA"/>
</dbReference>
<dbReference type="SUPFAM" id="SSF53474">
    <property type="entry name" value="alpha/beta-Hydrolases"/>
    <property type="match status" value="1"/>
</dbReference>
<comment type="caution">
    <text evidence="3">The sequence shown here is derived from an EMBL/GenBank/DDBJ whole genome shotgun (WGS) entry which is preliminary data.</text>
</comment>
<feature type="domain" description="AB hydrolase-1" evidence="2">
    <location>
        <begin position="141"/>
        <end position="196"/>
    </location>
</feature>